<reference evidence="2 3" key="1">
    <citation type="journal article" date="2021" name="Elife">
        <title>Chloroplast acquisition without the gene transfer in kleptoplastic sea slugs, Plakobranchus ocellatus.</title>
        <authorList>
            <person name="Maeda T."/>
            <person name="Takahashi S."/>
            <person name="Yoshida T."/>
            <person name="Shimamura S."/>
            <person name="Takaki Y."/>
            <person name="Nagai Y."/>
            <person name="Toyoda A."/>
            <person name="Suzuki Y."/>
            <person name="Arimoto A."/>
            <person name="Ishii H."/>
            <person name="Satoh N."/>
            <person name="Nishiyama T."/>
            <person name="Hasebe M."/>
            <person name="Maruyama T."/>
            <person name="Minagawa J."/>
            <person name="Obokata J."/>
            <person name="Shigenobu S."/>
        </authorList>
    </citation>
    <scope>NUCLEOTIDE SEQUENCE [LARGE SCALE GENOMIC DNA]</scope>
</reference>
<comment type="caution">
    <text evidence="2">The sequence shown here is derived from an EMBL/GenBank/DDBJ whole genome shotgun (WGS) entry which is preliminary data.</text>
</comment>
<dbReference type="Proteomes" id="UP000762676">
    <property type="component" value="Unassembled WGS sequence"/>
</dbReference>
<dbReference type="EMBL" id="BMAT01002918">
    <property type="protein sequence ID" value="GFS16642.1"/>
    <property type="molecule type" value="Genomic_DNA"/>
</dbReference>
<protein>
    <submittedName>
        <fullName evidence="2">Uncharacterized protein</fullName>
    </submittedName>
</protein>
<dbReference type="AlphaFoldDB" id="A0AAV4J591"/>
<accession>A0AAV4J591</accession>
<evidence type="ECO:0000313" key="3">
    <source>
        <dbReference type="Proteomes" id="UP000762676"/>
    </source>
</evidence>
<organism evidence="2 3">
    <name type="scientific">Elysia marginata</name>
    <dbReference type="NCBI Taxonomy" id="1093978"/>
    <lineage>
        <taxon>Eukaryota</taxon>
        <taxon>Metazoa</taxon>
        <taxon>Spiralia</taxon>
        <taxon>Lophotrochozoa</taxon>
        <taxon>Mollusca</taxon>
        <taxon>Gastropoda</taxon>
        <taxon>Heterobranchia</taxon>
        <taxon>Euthyneura</taxon>
        <taxon>Panpulmonata</taxon>
        <taxon>Sacoglossa</taxon>
        <taxon>Placobranchoidea</taxon>
        <taxon>Plakobranchidae</taxon>
        <taxon>Elysia</taxon>
    </lineage>
</organism>
<feature type="transmembrane region" description="Helical" evidence="1">
    <location>
        <begin position="58"/>
        <end position="82"/>
    </location>
</feature>
<feature type="transmembrane region" description="Helical" evidence="1">
    <location>
        <begin position="30"/>
        <end position="52"/>
    </location>
</feature>
<sequence>MEREKKLAPRHRHFTDLEATLERVLYCSSVIYDILVSLNHIVVVVVVVLLLVVEVLVVVVVVVVAVVVVVVVALVAVEVLALGHRGASQNPHHEYMSRSDRRFRRRCESIRNLSKRVSQPPN</sequence>
<proteinExistence type="predicted"/>
<evidence type="ECO:0000313" key="2">
    <source>
        <dbReference type="EMBL" id="GFS16642.1"/>
    </source>
</evidence>
<keyword evidence="3" id="KW-1185">Reference proteome</keyword>
<keyword evidence="1" id="KW-1133">Transmembrane helix</keyword>
<name>A0AAV4J591_9GAST</name>
<gene>
    <name evidence="2" type="ORF">ElyMa_001477400</name>
</gene>
<keyword evidence="1" id="KW-0812">Transmembrane</keyword>
<evidence type="ECO:0000256" key="1">
    <source>
        <dbReference type="SAM" id="Phobius"/>
    </source>
</evidence>
<keyword evidence="1" id="KW-0472">Membrane</keyword>